<organism evidence="2 3">
    <name type="scientific">Achaetomium macrosporum</name>
    <dbReference type="NCBI Taxonomy" id="79813"/>
    <lineage>
        <taxon>Eukaryota</taxon>
        <taxon>Fungi</taxon>
        <taxon>Dikarya</taxon>
        <taxon>Ascomycota</taxon>
        <taxon>Pezizomycotina</taxon>
        <taxon>Sordariomycetes</taxon>
        <taxon>Sordariomycetidae</taxon>
        <taxon>Sordariales</taxon>
        <taxon>Chaetomiaceae</taxon>
        <taxon>Achaetomium</taxon>
    </lineage>
</organism>
<dbReference type="PANTHER" id="PTHR43684">
    <property type="match status" value="1"/>
</dbReference>
<dbReference type="InterPro" id="IPR001753">
    <property type="entry name" value="Enoyl-CoA_hydra/iso"/>
</dbReference>
<dbReference type="Gene3D" id="3.90.226.10">
    <property type="entry name" value="2-enoyl-CoA Hydratase, Chain A, domain 1"/>
    <property type="match status" value="1"/>
</dbReference>
<protein>
    <submittedName>
        <fullName evidence="2">3-hydroxypropionyl-coenzyme A dehydratase</fullName>
    </submittedName>
</protein>
<dbReference type="InterPro" id="IPR051053">
    <property type="entry name" value="ECH/Chromodomain_protein"/>
</dbReference>
<evidence type="ECO:0000313" key="3">
    <source>
        <dbReference type="Proteomes" id="UP001303760"/>
    </source>
</evidence>
<dbReference type="AlphaFoldDB" id="A0AAN7C9U3"/>
<gene>
    <name evidence="2" type="ORF">C8A03DRAFT_33948</name>
</gene>
<dbReference type="Pfam" id="PF00378">
    <property type="entry name" value="ECH_1"/>
    <property type="match status" value="1"/>
</dbReference>
<comment type="similarity">
    <text evidence="1">Belongs to the enoyl-CoA hydratase/isomerase family.</text>
</comment>
<evidence type="ECO:0000256" key="1">
    <source>
        <dbReference type="ARBA" id="ARBA00005254"/>
    </source>
</evidence>
<keyword evidence="3" id="KW-1185">Reference proteome</keyword>
<dbReference type="Proteomes" id="UP001303760">
    <property type="component" value="Unassembled WGS sequence"/>
</dbReference>
<name>A0AAN7C9U3_9PEZI</name>
<dbReference type="SUPFAM" id="SSF52096">
    <property type="entry name" value="ClpP/crotonase"/>
    <property type="match status" value="1"/>
</dbReference>
<proteinExistence type="inferred from homology"/>
<dbReference type="EMBL" id="MU860111">
    <property type="protein sequence ID" value="KAK4238048.1"/>
    <property type="molecule type" value="Genomic_DNA"/>
</dbReference>
<reference evidence="2" key="1">
    <citation type="journal article" date="2023" name="Mol. Phylogenet. Evol.">
        <title>Genome-scale phylogeny and comparative genomics of the fungal order Sordariales.</title>
        <authorList>
            <person name="Hensen N."/>
            <person name="Bonometti L."/>
            <person name="Westerberg I."/>
            <person name="Brannstrom I.O."/>
            <person name="Guillou S."/>
            <person name="Cros-Aarteil S."/>
            <person name="Calhoun S."/>
            <person name="Haridas S."/>
            <person name="Kuo A."/>
            <person name="Mondo S."/>
            <person name="Pangilinan J."/>
            <person name="Riley R."/>
            <person name="LaButti K."/>
            <person name="Andreopoulos B."/>
            <person name="Lipzen A."/>
            <person name="Chen C."/>
            <person name="Yan M."/>
            <person name="Daum C."/>
            <person name="Ng V."/>
            <person name="Clum A."/>
            <person name="Steindorff A."/>
            <person name="Ohm R.A."/>
            <person name="Martin F."/>
            <person name="Silar P."/>
            <person name="Natvig D.O."/>
            <person name="Lalanne C."/>
            <person name="Gautier V."/>
            <person name="Ament-Velasquez S.L."/>
            <person name="Kruys A."/>
            <person name="Hutchinson M.I."/>
            <person name="Powell A.J."/>
            <person name="Barry K."/>
            <person name="Miller A.N."/>
            <person name="Grigoriev I.V."/>
            <person name="Debuchy R."/>
            <person name="Gladieux P."/>
            <person name="Hiltunen Thoren M."/>
            <person name="Johannesson H."/>
        </authorList>
    </citation>
    <scope>NUCLEOTIDE SEQUENCE</scope>
    <source>
        <strain evidence="2">CBS 532.94</strain>
    </source>
</reference>
<dbReference type="InterPro" id="IPR029045">
    <property type="entry name" value="ClpP/crotonase-like_dom_sf"/>
</dbReference>
<sequence>MSTATVPPSSYASVPFKDISVSHVPADSPTPTKVLIVAFNRPEKYNAVTEHLLTELEAAYRMIDQDERVRAVVLTGNGKAFCAGADLKVGFSGLLRHKESEEFIARYRDQGGRVALAIAHCTKPTIVALNGPAAGFGFTITFPAAIRVAWADAKVSLPFARRGLTLESCSAFFLPRLLGLARATHLATTGATYAASDPLVSGLFSALLPTPQETVAHAVQLATDIAENTSLTSTKLMRDLLLYCPDTPEETHKLDSRVFISMVGSRDNSEGIESFMKKKKPGFGGSFDREAVPFWPWWAASREKGELVAKI</sequence>
<evidence type="ECO:0000313" key="2">
    <source>
        <dbReference type="EMBL" id="KAK4238048.1"/>
    </source>
</evidence>
<dbReference type="PANTHER" id="PTHR43684:SF4">
    <property type="entry name" value="ENOYL-COA HYDRATASE_ISOMERASE FAMILY PROTEIN (AFU_ORTHOLOGUE AFUA_1G01890)"/>
    <property type="match status" value="1"/>
</dbReference>
<comment type="caution">
    <text evidence="2">The sequence shown here is derived from an EMBL/GenBank/DDBJ whole genome shotgun (WGS) entry which is preliminary data.</text>
</comment>
<accession>A0AAN7C9U3</accession>
<reference evidence="2" key="2">
    <citation type="submission" date="2023-05" db="EMBL/GenBank/DDBJ databases">
        <authorList>
            <consortium name="Lawrence Berkeley National Laboratory"/>
            <person name="Steindorff A."/>
            <person name="Hensen N."/>
            <person name="Bonometti L."/>
            <person name="Westerberg I."/>
            <person name="Brannstrom I.O."/>
            <person name="Guillou S."/>
            <person name="Cros-Aarteil S."/>
            <person name="Calhoun S."/>
            <person name="Haridas S."/>
            <person name="Kuo A."/>
            <person name="Mondo S."/>
            <person name="Pangilinan J."/>
            <person name="Riley R."/>
            <person name="Labutti K."/>
            <person name="Andreopoulos B."/>
            <person name="Lipzen A."/>
            <person name="Chen C."/>
            <person name="Yanf M."/>
            <person name="Daum C."/>
            <person name="Ng V."/>
            <person name="Clum A."/>
            <person name="Ohm R."/>
            <person name="Martin F."/>
            <person name="Silar P."/>
            <person name="Natvig D."/>
            <person name="Lalanne C."/>
            <person name="Gautier V."/>
            <person name="Ament-Velasquez S.L."/>
            <person name="Kruys A."/>
            <person name="Hutchinson M.I."/>
            <person name="Powell A.J."/>
            <person name="Barry K."/>
            <person name="Miller A.N."/>
            <person name="Grigoriev I.V."/>
            <person name="Debuchy R."/>
            <person name="Gladieux P."/>
            <person name="Thoren M.H."/>
            <person name="Johannesson H."/>
        </authorList>
    </citation>
    <scope>NUCLEOTIDE SEQUENCE</scope>
    <source>
        <strain evidence="2">CBS 532.94</strain>
    </source>
</reference>
<dbReference type="CDD" id="cd06558">
    <property type="entry name" value="crotonase-like"/>
    <property type="match status" value="1"/>
</dbReference>